<comment type="caution">
    <text evidence="2">The sequence shown here is derived from an EMBL/GenBank/DDBJ whole genome shotgun (WGS) entry which is preliminary data.</text>
</comment>
<dbReference type="InterPro" id="IPR005149">
    <property type="entry name" value="Tscrpt_reg_PadR_N"/>
</dbReference>
<reference evidence="2" key="1">
    <citation type="submission" date="2020-11" db="EMBL/GenBank/DDBJ databases">
        <title>Whole-genome analyses of Nonomuraea sp. K274.</title>
        <authorList>
            <person name="Veyisoglu A."/>
        </authorList>
    </citation>
    <scope>NUCLEOTIDE SEQUENCE</scope>
    <source>
        <strain evidence="2">K274</strain>
    </source>
</reference>
<dbReference type="PANTHER" id="PTHR43252">
    <property type="entry name" value="TRANSCRIPTIONAL REGULATOR YQJI"/>
    <property type="match status" value="1"/>
</dbReference>
<evidence type="ECO:0000313" key="2">
    <source>
        <dbReference type="EMBL" id="MBF8185622.1"/>
    </source>
</evidence>
<keyword evidence="3" id="KW-1185">Reference proteome</keyword>
<dbReference type="RefSeq" id="WP_195894605.1">
    <property type="nucleotide sequence ID" value="NZ_JADOGI010000016.1"/>
</dbReference>
<sequence>MARGHDLVGLTVLALLSVRAAHPYELHRFIVDTHKDYIAGLPRSLYHAVERLARDELVVPAKTDRAGRRPERTVYEITEEGRKELATRLRRLLEQPDPDRRTLVAGLSLIGCLPPDEAQRALRGRAATIEGVLAGMDAHRRAMTDSGLPEILMIEVECEQALHTAELEWIRGLLDRLGKGELEWIEKGAWP</sequence>
<protein>
    <submittedName>
        <fullName evidence="2">PadR family transcriptional regulator</fullName>
    </submittedName>
</protein>
<accession>A0A931A3L2</accession>
<gene>
    <name evidence="2" type="ORF">ITP53_07700</name>
</gene>
<dbReference type="Gene3D" id="1.10.10.10">
    <property type="entry name" value="Winged helix-like DNA-binding domain superfamily/Winged helix DNA-binding domain"/>
    <property type="match status" value="1"/>
</dbReference>
<dbReference type="InterPro" id="IPR036390">
    <property type="entry name" value="WH_DNA-bd_sf"/>
</dbReference>
<evidence type="ECO:0000313" key="3">
    <source>
        <dbReference type="Proteomes" id="UP000605361"/>
    </source>
</evidence>
<dbReference type="EMBL" id="JADOGI010000016">
    <property type="protein sequence ID" value="MBF8185622.1"/>
    <property type="molecule type" value="Genomic_DNA"/>
</dbReference>
<feature type="domain" description="Transcription regulator PadR N-terminal" evidence="1">
    <location>
        <begin position="12"/>
        <end position="86"/>
    </location>
</feature>
<dbReference type="AlphaFoldDB" id="A0A931A3L2"/>
<evidence type="ECO:0000259" key="1">
    <source>
        <dbReference type="Pfam" id="PF03551"/>
    </source>
</evidence>
<dbReference type="PANTHER" id="PTHR43252:SF2">
    <property type="entry name" value="TRANSCRIPTION REGULATOR, PADR-LIKE FAMILY"/>
    <property type="match status" value="1"/>
</dbReference>
<dbReference type="Pfam" id="PF03551">
    <property type="entry name" value="PadR"/>
    <property type="match status" value="1"/>
</dbReference>
<dbReference type="InterPro" id="IPR036388">
    <property type="entry name" value="WH-like_DNA-bd_sf"/>
</dbReference>
<name>A0A931A3L2_9ACTN</name>
<organism evidence="2 3">
    <name type="scientific">Nonomuraea cypriaca</name>
    <dbReference type="NCBI Taxonomy" id="1187855"/>
    <lineage>
        <taxon>Bacteria</taxon>
        <taxon>Bacillati</taxon>
        <taxon>Actinomycetota</taxon>
        <taxon>Actinomycetes</taxon>
        <taxon>Streptosporangiales</taxon>
        <taxon>Streptosporangiaceae</taxon>
        <taxon>Nonomuraea</taxon>
    </lineage>
</organism>
<proteinExistence type="predicted"/>
<dbReference type="SUPFAM" id="SSF46785">
    <property type="entry name" value="Winged helix' DNA-binding domain"/>
    <property type="match status" value="1"/>
</dbReference>
<dbReference type="Proteomes" id="UP000605361">
    <property type="component" value="Unassembled WGS sequence"/>
</dbReference>